<feature type="compositionally biased region" description="Basic and acidic residues" evidence="1">
    <location>
        <begin position="117"/>
        <end position="154"/>
    </location>
</feature>
<dbReference type="EMBL" id="BAAAZX010000045">
    <property type="protein sequence ID" value="GAA4028837.1"/>
    <property type="molecule type" value="Genomic_DNA"/>
</dbReference>
<name>A0ABP7TP33_9ACTN</name>
<evidence type="ECO:0008006" key="4">
    <source>
        <dbReference type="Google" id="ProtNLM"/>
    </source>
</evidence>
<evidence type="ECO:0000256" key="1">
    <source>
        <dbReference type="SAM" id="MobiDB-lite"/>
    </source>
</evidence>
<evidence type="ECO:0000313" key="3">
    <source>
        <dbReference type="Proteomes" id="UP001500456"/>
    </source>
</evidence>
<reference evidence="3" key="1">
    <citation type="journal article" date="2019" name="Int. J. Syst. Evol. Microbiol.">
        <title>The Global Catalogue of Microorganisms (GCM) 10K type strain sequencing project: providing services to taxonomists for standard genome sequencing and annotation.</title>
        <authorList>
            <consortium name="The Broad Institute Genomics Platform"/>
            <consortium name="The Broad Institute Genome Sequencing Center for Infectious Disease"/>
            <person name="Wu L."/>
            <person name="Ma J."/>
        </authorList>
    </citation>
    <scope>NUCLEOTIDE SEQUENCE [LARGE SCALE GENOMIC DNA]</scope>
    <source>
        <strain evidence="3">JCM 16924</strain>
    </source>
</reference>
<accession>A0ABP7TP33</accession>
<gene>
    <name evidence="2" type="ORF">GCM10022232_88350</name>
</gene>
<protein>
    <recommendedName>
        <fullName evidence="4">WXG100 family type VII secretion target</fullName>
    </recommendedName>
</protein>
<keyword evidence="3" id="KW-1185">Reference proteome</keyword>
<dbReference type="RefSeq" id="WP_345571278.1">
    <property type="nucleotide sequence ID" value="NZ_BAAAZX010000045.1"/>
</dbReference>
<organism evidence="2 3">
    <name type="scientific">Streptomyces plumbiresistens</name>
    <dbReference type="NCBI Taxonomy" id="511811"/>
    <lineage>
        <taxon>Bacteria</taxon>
        <taxon>Bacillati</taxon>
        <taxon>Actinomycetota</taxon>
        <taxon>Actinomycetes</taxon>
        <taxon>Kitasatosporales</taxon>
        <taxon>Streptomycetaceae</taxon>
        <taxon>Streptomyces</taxon>
    </lineage>
</organism>
<dbReference type="Proteomes" id="UP001500456">
    <property type="component" value="Unassembled WGS sequence"/>
</dbReference>
<comment type="caution">
    <text evidence="2">The sequence shown here is derived from an EMBL/GenBank/DDBJ whole genome shotgun (WGS) entry which is preliminary data.</text>
</comment>
<proteinExistence type="predicted"/>
<evidence type="ECO:0000313" key="2">
    <source>
        <dbReference type="EMBL" id="GAA4028837.1"/>
    </source>
</evidence>
<sequence>MPAAERQALKVTLESLGEFKKRVDTALSNFEESQGSAQKVGAHRLSEASFKGAGRFDEASGLHAQYERVHERLTALSKNLGLQIEALQIAVNGARGNFSDLEEGQRRRFWEIQTDIGRQEEEARREKRAAERGEGAPQRSEGKQANGDEKGLYK</sequence>
<feature type="region of interest" description="Disordered" evidence="1">
    <location>
        <begin position="112"/>
        <end position="154"/>
    </location>
</feature>